<evidence type="ECO:0000313" key="1">
    <source>
        <dbReference type="EMBL" id="JAH30112.1"/>
    </source>
</evidence>
<reference evidence="1" key="2">
    <citation type="journal article" date="2015" name="Fish Shellfish Immunol.">
        <title>Early steps in the European eel (Anguilla anguilla)-Vibrio vulnificus interaction in the gills: Role of the RtxA13 toxin.</title>
        <authorList>
            <person name="Callol A."/>
            <person name="Pajuelo D."/>
            <person name="Ebbesson L."/>
            <person name="Teles M."/>
            <person name="MacKenzie S."/>
            <person name="Amaro C."/>
        </authorList>
    </citation>
    <scope>NUCLEOTIDE SEQUENCE</scope>
</reference>
<organism evidence="1">
    <name type="scientific">Anguilla anguilla</name>
    <name type="common">European freshwater eel</name>
    <name type="synonym">Muraena anguilla</name>
    <dbReference type="NCBI Taxonomy" id="7936"/>
    <lineage>
        <taxon>Eukaryota</taxon>
        <taxon>Metazoa</taxon>
        <taxon>Chordata</taxon>
        <taxon>Craniata</taxon>
        <taxon>Vertebrata</taxon>
        <taxon>Euteleostomi</taxon>
        <taxon>Actinopterygii</taxon>
        <taxon>Neopterygii</taxon>
        <taxon>Teleostei</taxon>
        <taxon>Anguilliformes</taxon>
        <taxon>Anguillidae</taxon>
        <taxon>Anguilla</taxon>
    </lineage>
</organism>
<sequence length="37" mass="4291">MLLYNSTSQQTFAEYHVAAFQASNRQLFIFSTVLCLF</sequence>
<dbReference type="EMBL" id="GBXM01078465">
    <property type="protein sequence ID" value="JAH30112.1"/>
    <property type="molecule type" value="Transcribed_RNA"/>
</dbReference>
<reference evidence="1" key="1">
    <citation type="submission" date="2014-11" db="EMBL/GenBank/DDBJ databases">
        <authorList>
            <person name="Amaro Gonzalez C."/>
        </authorList>
    </citation>
    <scope>NUCLEOTIDE SEQUENCE</scope>
</reference>
<protein>
    <submittedName>
        <fullName evidence="1">Uncharacterized protein</fullName>
    </submittedName>
</protein>
<proteinExistence type="predicted"/>
<dbReference type="AlphaFoldDB" id="A0A0E9RMQ9"/>
<name>A0A0E9RMQ9_ANGAN</name>
<accession>A0A0E9RMQ9</accession>